<name>A0A1U7PPG5_9BACI</name>
<keyword evidence="1" id="KW-0812">Transmembrane</keyword>
<dbReference type="EMBL" id="FTPL01000002">
    <property type="protein sequence ID" value="SIT81943.1"/>
    <property type="molecule type" value="Genomic_DNA"/>
</dbReference>
<evidence type="ECO:0000313" key="3">
    <source>
        <dbReference type="Proteomes" id="UP000187550"/>
    </source>
</evidence>
<dbReference type="NCBIfam" id="NF041002">
    <property type="entry name" value="pilin_ComGF"/>
    <property type="match status" value="1"/>
</dbReference>
<keyword evidence="1" id="KW-1133">Transmembrane helix</keyword>
<dbReference type="AlphaFoldDB" id="A0A1U7PPG5"/>
<keyword evidence="3" id="KW-1185">Reference proteome</keyword>
<gene>
    <name evidence="2" type="ORF">SAMN05428946_1454</name>
</gene>
<dbReference type="Proteomes" id="UP000187550">
    <property type="component" value="Unassembled WGS sequence"/>
</dbReference>
<dbReference type="OrthoDB" id="2361316at2"/>
<dbReference type="STRING" id="550447.SAMN05428946_1454"/>
<dbReference type="RefSeq" id="WP_159438429.1">
    <property type="nucleotide sequence ID" value="NZ_FTPL01000002.1"/>
</dbReference>
<protein>
    <submittedName>
        <fullName evidence="2">Competence protein ComGF</fullName>
    </submittedName>
</protein>
<reference evidence="3" key="1">
    <citation type="submission" date="2017-01" db="EMBL/GenBank/DDBJ databases">
        <authorList>
            <person name="Varghese N."/>
            <person name="Submissions S."/>
        </authorList>
    </citation>
    <scope>NUCLEOTIDE SEQUENCE [LARGE SCALE GENOMIC DNA]</scope>
    <source>
        <strain evidence="3">MNA4</strain>
    </source>
</reference>
<keyword evidence="1" id="KW-0472">Membrane</keyword>
<dbReference type="InterPro" id="IPR016977">
    <property type="entry name" value="ComGF"/>
</dbReference>
<evidence type="ECO:0000313" key="2">
    <source>
        <dbReference type="EMBL" id="SIT81943.1"/>
    </source>
</evidence>
<dbReference type="Pfam" id="PF15980">
    <property type="entry name" value="ComGF"/>
    <property type="match status" value="1"/>
</dbReference>
<evidence type="ECO:0000256" key="1">
    <source>
        <dbReference type="SAM" id="Phobius"/>
    </source>
</evidence>
<accession>A0A1U7PPG5</accession>
<feature type="transmembrane region" description="Helical" evidence="1">
    <location>
        <begin position="29"/>
        <end position="51"/>
    </location>
</feature>
<proteinExistence type="predicted"/>
<organism evidence="2 3">
    <name type="scientific">Edaphobacillus lindanitolerans</name>
    <dbReference type="NCBI Taxonomy" id="550447"/>
    <lineage>
        <taxon>Bacteria</taxon>
        <taxon>Bacillati</taxon>
        <taxon>Bacillota</taxon>
        <taxon>Bacilli</taxon>
        <taxon>Bacillales</taxon>
        <taxon>Bacillaceae</taxon>
        <taxon>Edaphobacillus</taxon>
    </lineage>
</organism>
<sequence>MCPINHCPAGRRSASGPNSREGGYTFIDALLQLTVFAAFCMFSLAFLTWAAQTAGRMTDDSAVEWELFRRELSAYLQNADGVDILGLGEGVSVRRGGSVTDIERYGQLIRKRVDNRGHEQMLLNVERISFSLDGHLLVLEVMFLNGRERRTAHTITYEDPGQ</sequence>